<sequence length="215" mass="24725">MAHHLHRFMASLLALAALLQANEALEFDVFNKVPSTPGGVQFDKEIGIPFTKRLMEKQQNSYGTCWRQMARRIGRTDVEVVHMVIDNYDGYVAITYIGACTTNVSAVFLNGDYGDNIKWSFTSLIYHEMTHIWQWYPPMTPTGLIEDIADYTALKAKYYKPEFFARPGSGKRWDQGYSITARFLEYCDGLKPGFVAAMNRKMRDTWSLNYFVELV</sequence>
<keyword evidence="1" id="KW-0732">Signal</keyword>
<protein>
    <submittedName>
        <fullName evidence="2">Uncharacterized protein</fullName>
    </submittedName>
</protein>
<dbReference type="PANTHER" id="PTHR33321:SF15">
    <property type="entry name" value="PLANT BASIC SECRETORY PROTEIN (BSP) FAMILY PROTEIN"/>
    <property type="match status" value="1"/>
</dbReference>
<comment type="caution">
    <text evidence="2">The sequence shown here is derived from an EMBL/GenBank/DDBJ whole genome shotgun (WGS) entry which is preliminary data.</text>
</comment>
<gene>
    <name evidence="2" type="ORF">HYC85_009744</name>
</gene>
<dbReference type="Proteomes" id="UP000593564">
    <property type="component" value="Unassembled WGS sequence"/>
</dbReference>
<keyword evidence="3" id="KW-1185">Reference proteome</keyword>
<reference evidence="3" key="1">
    <citation type="journal article" date="2020" name="Nat. Commun.">
        <title>Genome assembly of wild tea tree DASZ reveals pedigree and selection history of tea varieties.</title>
        <authorList>
            <person name="Zhang W."/>
            <person name="Zhang Y."/>
            <person name="Qiu H."/>
            <person name="Guo Y."/>
            <person name="Wan H."/>
            <person name="Zhang X."/>
            <person name="Scossa F."/>
            <person name="Alseekh S."/>
            <person name="Zhang Q."/>
            <person name="Wang P."/>
            <person name="Xu L."/>
            <person name="Schmidt M.H."/>
            <person name="Jia X."/>
            <person name="Li D."/>
            <person name="Zhu A."/>
            <person name="Guo F."/>
            <person name="Chen W."/>
            <person name="Ni D."/>
            <person name="Usadel B."/>
            <person name="Fernie A.R."/>
            <person name="Wen W."/>
        </authorList>
    </citation>
    <scope>NUCLEOTIDE SEQUENCE [LARGE SCALE GENOMIC DNA]</scope>
    <source>
        <strain evidence="3">cv. G240</strain>
    </source>
</reference>
<dbReference type="AlphaFoldDB" id="A0A7J7HFW6"/>
<feature type="signal peptide" evidence="1">
    <location>
        <begin position="1"/>
        <end position="24"/>
    </location>
</feature>
<accession>A0A7J7HFW6</accession>
<dbReference type="EMBL" id="JACBKZ010000004">
    <property type="protein sequence ID" value="KAF5951800.1"/>
    <property type="molecule type" value="Genomic_DNA"/>
</dbReference>
<feature type="chain" id="PRO_5029561638" evidence="1">
    <location>
        <begin position="25"/>
        <end position="215"/>
    </location>
</feature>
<evidence type="ECO:0000256" key="1">
    <source>
        <dbReference type="SAM" id="SignalP"/>
    </source>
</evidence>
<reference evidence="2 3" key="2">
    <citation type="submission" date="2020-07" db="EMBL/GenBank/DDBJ databases">
        <title>Genome assembly of wild tea tree DASZ reveals pedigree and selection history of tea varieties.</title>
        <authorList>
            <person name="Zhang W."/>
        </authorList>
    </citation>
    <scope>NUCLEOTIDE SEQUENCE [LARGE SCALE GENOMIC DNA]</scope>
    <source>
        <strain evidence="3">cv. G240</strain>
        <tissue evidence="2">Leaf</tissue>
    </source>
</reference>
<dbReference type="InterPro" id="IPR007541">
    <property type="entry name" value="Uncharacterised_BSP"/>
</dbReference>
<dbReference type="Pfam" id="PF04450">
    <property type="entry name" value="BSP"/>
    <property type="match status" value="1"/>
</dbReference>
<evidence type="ECO:0000313" key="3">
    <source>
        <dbReference type="Proteomes" id="UP000593564"/>
    </source>
</evidence>
<organism evidence="2 3">
    <name type="scientific">Camellia sinensis</name>
    <name type="common">Tea plant</name>
    <name type="synonym">Thea sinensis</name>
    <dbReference type="NCBI Taxonomy" id="4442"/>
    <lineage>
        <taxon>Eukaryota</taxon>
        <taxon>Viridiplantae</taxon>
        <taxon>Streptophyta</taxon>
        <taxon>Embryophyta</taxon>
        <taxon>Tracheophyta</taxon>
        <taxon>Spermatophyta</taxon>
        <taxon>Magnoliopsida</taxon>
        <taxon>eudicotyledons</taxon>
        <taxon>Gunneridae</taxon>
        <taxon>Pentapetalae</taxon>
        <taxon>asterids</taxon>
        <taxon>Ericales</taxon>
        <taxon>Theaceae</taxon>
        <taxon>Camellia</taxon>
    </lineage>
</organism>
<evidence type="ECO:0000313" key="2">
    <source>
        <dbReference type="EMBL" id="KAF5951800.1"/>
    </source>
</evidence>
<proteinExistence type="predicted"/>
<name>A0A7J7HFW6_CAMSI</name>
<dbReference type="PANTHER" id="PTHR33321">
    <property type="match status" value="1"/>
</dbReference>